<evidence type="ECO:0000259" key="15">
    <source>
        <dbReference type="PROSITE" id="PS51233"/>
    </source>
</evidence>
<keyword evidence="16" id="KW-1185">Reference proteome</keyword>
<sequence length="3176" mass="357285">MEHQTSGIWLWLALMLSFSSAYDIIPGKPIDHTKSICSSWGNFHYKTFDGVIYQFPGTCNYNLASHCDTSYHEFSVHIQRSIENGSPLIHQILVQIKDVTIELKRGAKKANGETFQTPYFNYGIFINKKDGYTKVNTKIGLTLTWNQEDSVMLEVDSKYNGKLCGLCGDYNGMPVTNEFYLNDMPLNPIQFGNMQNINDPTMTCTNVDESQQMNVSSCGQYVSICTVHVYVHNMCMYLATIYNMLYKYLCNIYDIILILIGYSVCKSYLSQSAFSSCQDLLDVSDYTMTCMLDVCSCSSGNVSCLCSTLTEFSRQCTHAGGQPQNWRTDTLCPKQCPGNMVYKESGSPCISSCSHHEVKSFCEEHDVDGCFCPDGTVWDDYNNTGCISSSKCQCKYQDKLYAPGSKILNDCEECSCNAGKWTCTHGICPEVCSIEGGAHFKTFDGKPFKFHGNCFYLLSKARHHEILYTIVAELTPCNAYSRETCLKTIQFYTDDNTNVLSIRADGSVLLNDLKISLPQVTGGFSVIQPTESNVFVKTKFGLQMQIYLLPLMQLYISMDNSDKHTFEGLCGNFNYIEGDDFKTSAGIEESTTSAFANTWKIQSTCQDSVEILTDPCSFSIETKIYAEKWCSMLKDSDSPFWKCHFAVDPVEYYKRCEYDTCSCSHSEACMCASLSSYARACAEKGIILWDWRKGICDKEIPSCPTSQIYLYNITTCQPTCRFLAFEEKECDSEFIPLDGCGCPDGMYINEKDSCVPKSECSCYHQGMYLRPNEVFYRMGERCSCHEGKINCDSFINETCSDGKVFLDCKREKRSHISRHRSCRTLNIGPVGTGCISGCVCPDGLLDDGNGGCVHESACPCSYNSQVFHHGSRLIEECKSCTCESGLWSCIHTPCYGSCAIYGSGHYITFDKKFYDFDGSCEFVVAQDYCGDSASNGTFRIITENIPCGTTGVTCSKSIKIYLGNTELKLTNSHMEKKFGESETEVEYRVREVGLYLIIHTSSDISLIWDKKTSLLIRLPSSYKGKVCGLCGNYDDNANNDFLTSQLIQANNVMPFGNSWKRSNECPDADSIPQPCLASPHRRSWAEKKCDIITNEVFRSCHSKVDPKPFYDACVNDVCSCDTGGDCECFCTAVAAYAQLCSKADVCIHWRTPEICPIFCDYYNKDESECMWHYFACGPQNNHNHHITKFCRSPPVTHLEGCYPTCPSERPHYDEINTSCVEHCTCFINNNTYSIGQRIPNPEPCQICECGTDLKKHCQTDPACCIMGTSTPPIPTNTIISTYTSSDLCVHSQCKNGTIITTTTLCSTSSGEKLQGSESRERNGKCYDYVCDSTWQATNPKEVTCTPTTPTTTTPTTTTTCACHHEGREYLAGHKIGESHSRERDGKCYHYVCDSTCKRPTRTEVECTPPTTTPPTTTTCACHHEGRMYQPGEKLEGSERRERNGKCYHYVCDITCRRPIRSEEPCPTTTPTTTTTTCACHHEGREYLPGHKIGGSHSRERDGKCYRYVCDSTCKRPTRTEVECTPPTTTPPTTTTCACHHEGRMYQPGEKLQGSESRERNGKCYDYVCDSTCRRPTRREVTCTPTTPTTTTPTTTTTCACHHEGREYLAGHKIGESHSRERDGKCYHYVCDSTCKRPTRTEVECTPPTTTPPTTTTCACHHEGRMYQPGEKLEGSERRERNGKCYHYVCDITCRRPIRSEEPCPTTTPTTTTTTCACHHEGREYLPGHKIGGSHSRERDGKCYRYVCDSTCKRPTRTEVECTPPTTTPPTTTTCACHHEGRMYQPGEKLQGSESRERNGKCYDYVCDSTCRRPTRREVTCTPTTPTTTTPTTTTTCACHHEGREYLAGHKIGESHSRERDGKCYHYVCDSTCKRPTRTEVECTPPTTTPPTTTTCACHHEGRMYQPGEKLEGSERRERNGKCYHYVCDITCRRPIRSEEPCPTTTPTTTTTTCACHHEGREYLPGHKIGGSHSRERDGKCYRYVCDSTCKRPTRTEVECTPPTTTPPTTTTCACHHEGRMYQPGEKLQGSESRERNGKCYDYVCDSTCRRPTRREVTCTSTTPTTTTPTTTTTCACHHEGREYLAGHKIGESHSRERDGKCYHYVCDSTCKRPTRTEVECTPPTTTPPTTTTCACHHEGRMYQPGEKLEGSERRERNGKCYHYVCDITCRRPIRSEEPCPTTTPTTTTTTCACHHEGREYLPGHKIGGSHSRERDGKCYRYVCDSTCKRPTRTEVECTPPTTTPPTTTTCACHHEGRMYQPGEKLQGSESRERNGKCYDYVCDSTCRRPTRREVTCTPTTPTTTTPTTTTTCACHHEGREYLAGHKIGESHSRERDGKCYHYVCDSTCKRPTRTEVECTPPTTTPPTTTTCACHHEGRMYQPGEKLEGSERRERNGKCYHYVCDITCRRPIRSEEPCPTTTPTTTTTTCACHHEGREYLPGHKIGGSHSRERDGKCYRYVCDSTCKRPTRTEVECTPPTTTPPTTTTCACHHEGRMYQPGEKLQGSESRERNGKCYDYVCDSTCRRPTRREVTCTPTTPTTTTPTTTTTCACHHEGREYLAGHKIGESHSRERDGKCYHYVCDSTCKRPTRTEVECTPPTTTPPTTTTCACHHEGRMYQPGEKLEGSERRERNGKCYHYVCDITCRRPIRSEEPCPTTTPTTTTTTCACHHEGREYLPGHKIGGSHSRERDGKCYRYVCDSTCKRPTRTEVECTPPTTTPPTTTTCACHHEGRMYQPGEKLQGSESRERNGKCYDYVCDSTCRRPTRREVTCTPTTPTTTTPTTTTTCACHHEGREYLAGHKIGESHSRERDGKCYHYVCDSTCKRPTRTEVECTPPTTTPPTTTTCACHHEGRMYQPGEKLEGSERRERNGKCYHYVCDITCRRPIRSEEPCPTTTPTTTTTTCACHHEGREYLPGHKIGGSHSRERDGKCYRYVCDSTCKRPTRTEVECTPPTTTPPTTTTCACHHEGRMYQPGEKLQGSESRERNGKCYDYVCDSTCRRPTRREVTCTPTTPTTTTPTTTTTCACHHEGREYLAGHKIGESHSRERDGKCYHYVCDSTCKRPTRTEVECTPPTTTPPTTTTCACHHEGRMYQPGEKLEGSERRERNGKCYHYVCDITCRRPIRSEEPCPTTTPTSKYLPLNKRHANTEGDFKMLAVEIKVRSIQSPGTVLKQK</sequence>
<organism evidence="16 17">
    <name type="scientific">Xenopus laevis</name>
    <name type="common">African clawed frog</name>
    <dbReference type="NCBI Taxonomy" id="8355"/>
    <lineage>
        <taxon>Eukaryota</taxon>
        <taxon>Metazoa</taxon>
        <taxon>Chordata</taxon>
        <taxon>Craniata</taxon>
        <taxon>Vertebrata</taxon>
        <taxon>Euteleostomi</taxon>
        <taxon>Amphibia</taxon>
        <taxon>Batrachia</taxon>
        <taxon>Anura</taxon>
        <taxon>Pipoidea</taxon>
        <taxon>Pipidae</taxon>
        <taxon>Xenopodinae</taxon>
        <taxon>Xenopus</taxon>
        <taxon>Xenopus</taxon>
    </lineage>
</organism>
<evidence type="ECO:0000256" key="5">
    <source>
        <dbReference type="ARBA" id="ARBA00022685"/>
    </source>
</evidence>
<accession>A0A8J1MVQ7</accession>
<keyword evidence="7 14" id="KW-0732">Signal</keyword>
<keyword evidence="12" id="KW-0325">Glycoprotein</keyword>
<keyword evidence="4" id="KW-0272">Extracellular matrix</keyword>
<dbReference type="FunFam" id="2.10.25.10:FF:000153">
    <property type="entry name" value="MUC5B isoform 1"/>
    <property type="match status" value="1"/>
</dbReference>
<dbReference type="GO" id="GO:0007596">
    <property type="term" value="P:blood coagulation"/>
    <property type="evidence" value="ECO:0000318"/>
    <property type="project" value="GO_Central"/>
</dbReference>
<dbReference type="OrthoDB" id="160294at2759"/>
<dbReference type="SUPFAM" id="SSF57567">
    <property type="entry name" value="Serine protease inhibitors"/>
    <property type="match status" value="3"/>
</dbReference>
<comment type="subunit">
    <text evidence="13">Multimeric. Interacts with F8.</text>
</comment>
<dbReference type="InterPro" id="IPR050780">
    <property type="entry name" value="Mucin_vWF_Thrombospondin_sf"/>
</dbReference>
<dbReference type="GO" id="GO:0031012">
    <property type="term" value="C:extracellular matrix"/>
    <property type="evidence" value="ECO:0000318"/>
    <property type="project" value="GO_Central"/>
</dbReference>
<keyword evidence="5" id="KW-0165">Cleavage on pair of basic residues</keyword>
<dbReference type="GO" id="GO:0005201">
    <property type="term" value="F:extracellular matrix structural constituent"/>
    <property type="evidence" value="ECO:0000318"/>
    <property type="project" value="GO_Central"/>
</dbReference>
<dbReference type="PROSITE" id="PS51233">
    <property type="entry name" value="VWFD"/>
    <property type="match status" value="3"/>
</dbReference>
<dbReference type="SMART" id="SM00215">
    <property type="entry name" value="VWC_out"/>
    <property type="match status" value="2"/>
</dbReference>
<keyword evidence="9" id="KW-0130">Cell adhesion</keyword>
<dbReference type="KEGG" id="xla:108704977"/>
<gene>
    <name evidence="17" type="primary">LOC108704977</name>
</gene>
<evidence type="ECO:0000313" key="17">
    <source>
        <dbReference type="RefSeq" id="XP_041445541.1"/>
    </source>
</evidence>
<dbReference type="GO" id="GO:0005615">
    <property type="term" value="C:extracellular space"/>
    <property type="evidence" value="ECO:0000318"/>
    <property type="project" value="GO_Central"/>
</dbReference>
<keyword evidence="8" id="KW-0677">Repeat</keyword>
<dbReference type="SMART" id="SM00216">
    <property type="entry name" value="VWD"/>
    <property type="match status" value="3"/>
</dbReference>
<feature type="domain" description="VWFD" evidence="15">
    <location>
        <begin position="35"/>
        <end position="205"/>
    </location>
</feature>
<evidence type="ECO:0000256" key="3">
    <source>
        <dbReference type="ARBA" id="ARBA00022525"/>
    </source>
</evidence>
<keyword evidence="6" id="KW-0356">Hemostasis</keyword>
<protein>
    <recommendedName>
        <fullName evidence="2">von Willebrand factor</fullName>
    </recommendedName>
</protein>
<keyword evidence="11" id="KW-1015">Disulfide bond</keyword>
<feature type="domain" description="VWFD" evidence="15">
    <location>
        <begin position="896"/>
        <end position="1066"/>
    </location>
</feature>
<dbReference type="InterPro" id="IPR002919">
    <property type="entry name" value="TIL_dom"/>
</dbReference>
<evidence type="ECO:0000256" key="7">
    <source>
        <dbReference type="ARBA" id="ARBA00022729"/>
    </source>
</evidence>
<comment type="subcellular location">
    <subcellularLocation>
        <location evidence="1">Secreted</location>
        <location evidence="1">Extracellular space</location>
        <location evidence="1">Extracellular matrix</location>
    </subcellularLocation>
</comment>
<evidence type="ECO:0000256" key="11">
    <source>
        <dbReference type="ARBA" id="ARBA00023157"/>
    </source>
</evidence>
<dbReference type="CDD" id="cd19941">
    <property type="entry name" value="TIL"/>
    <property type="match status" value="3"/>
</dbReference>
<evidence type="ECO:0000256" key="10">
    <source>
        <dbReference type="ARBA" id="ARBA00023084"/>
    </source>
</evidence>
<dbReference type="PANTHER" id="PTHR11339:SF361">
    <property type="entry name" value="VON WILLEBRAND FACTOR"/>
    <property type="match status" value="1"/>
</dbReference>
<evidence type="ECO:0000256" key="1">
    <source>
        <dbReference type="ARBA" id="ARBA00004498"/>
    </source>
</evidence>
<feature type="signal peptide" evidence="14">
    <location>
        <begin position="1"/>
        <end position="21"/>
    </location>
</feature>
<evidence type="ECO:0000256" key="13">
    <source>
        <dbReference type="ARBA" id="ARBA00025858"/>
    </source>
</evidence>
<dbReference type="InterPro" id="IPR014853">
    <property type="entry name" value="VWF/SSPO/ZAN-like_Cys-rich_dom"/>
</dbReference>
<dbReference type="Pfam" id="PF23244">
    <property type="entry name" value="VWF"/>
    <property type="match status" value="1"/>
</dbReference>
<evidence type="ECO:0000256" key="6">
    <source>
        <dbReference type="ARBA" id="ARBA00022696"/>
    </source>
</evidence>
<dbReference type="Pfam" id="PF00094">
    <property type="entry name" value="VWD"/>
    <property type="match status" value="3"/>
</dbReference>
<dbReference type="RefSeq" id="XP_041445541.1">
    <property type="nucleotide sequence ID" value="XM_041589607.1"/>
</dbReference>
<dbReference type="Pfam" id="PF08742">
    <property type="entry name" value="C8"/>
    <property type="match status" value="3"/>
</dbReference>
<dbReference type="GO" id="GO:0031589">
    <property type="term" value="P:cell-substrate adhesion"/>
    <property type="evidence" value="ECO:0000318"/>
    <property type="project" value="GO_Central"/>
</dbReference>
<dbReference type="FunFam" id="2.10.25.10:FF:000674">
    <property type="entry name" value="Mucin-2"/>
    <property type="match status" value="1"/>
</dbReference>
<dbReference type="InterPro" id="IPR001007">
    <property type="entry name" value="VWF_dom"/>
</dbReference>
<dbReference type="GeneID" id="108704977"/>
<dbReference type="Gene3D" id="2.10.25.10">
    <property type="entry name" value="Laminin"/>
    <property type="match status" value="3"/>
</dbReference>
<dbReference type="Proteomes" id="UP000186698">
    <property type="component" value="Chromosome 4L"/>
</dbReference>
<feature type="chain" id="PRO_5035273899" description="von Willebrand factor" evidence="14">
    <location>
        <begin position="22"/>
        <end position="3176"/>
    </location>
</feature>
<keyword evidence="10" id="KW-0094">Blood coagulation</keyword>
<dbReference type="SMART" id="SM00832">
    <property type="entry name" value="C8"/>
    <property type="match status" value="3"/>
</dbReference>
<evidence type="ECO:0000256" key="2">
    <source>
        <dbReference type="ARBA" id="ARBA00016619"/>
    </source>
</evidence>
<evidence type="ECO:0000256" key="12">
    <source>
        <dbReference type="ARBA" id="ARBA00023180"/>
    </source>
</evidence>
<evidence type="ECO:0000256" key="8">
    <source>
        <dbReference type="ARBA" id="ARBA00022737"/>
    </source>
</evidence>
<evidence type="ECO:0000256" key="4">
    <source>
        <dbReference type="ARBA" id="ARBA00022530"/>
    </source>
</evidence>
<evidence type="ECO:0000313" key="16">
    <source>
        <dbReference type="Proteomes" id="UP000186698"/>
    </source>
</evidence>
<name>A0A8J1MVQ7_XENLA</name>
<feature type="domain" description="VWFD" evidence="15">
    <location>
        <begin position="430"/>
        <end position="606"/>
    </location>
</feature>
<dbReference type="InterPro" id="IPR036084">
    <property type="entry name" value="Ser_inhib-like_sf"/>
</dbReference>
<reference evidence="17" key="1">
    <citation type="submission" date="2025-08" db="UniProtKB">
        <authorList>
            <consortium name="RefSeq"/>
        </authorList>
    </citation>
    <scope>IDENTIFICATION</scope>
    <source>
        <strain evidence="17">J_2021</strain>
        <tissue evidence="17">Erythrocytes</tissue>
    </source>
</reference>
<evidence type="ECO:0000256" key="9">
    <source>
        <dbReference type="ARBA" id="ARBA00022889"/>
    </source>
</evidence>
<dbReference type="PANTHER" id="PTHR11339">
    <property type="entry name" value="EXTRACELLULAR MATRIX GLYCOPROTEIN RELATED"/>
    <property type="match status" value="1"/>
</dbReference>
<dbReference type="InterPro" id="IPR001846">
    <property type="entry name" value="VWF_type-D"/>
</dbReference>
<proteinExistence type="predicted"/>
<evidence type="ECO:0000256" key="14">
    <source>
        <dbReference type="SAM" id="SignalP"/>
    </source>
</evidence>
<keyword evidence="3" id="KW-0964">Secreted</keyword>
<dbReference type="Pfam" id="PF01826">
    <property type="entry name" value="TIL"/>
    <property type="match status" value="1"/>
</dbReference>